<name>A0A8B0JUF8_9HYME</name>
<feature type="transmembrane region" description="Helical" evidence="1">
    <location>
        <begin position="158"/>
        <end position="179"/>
    </location>
</feature>
<reference evidence="2" key="1">
    <citation type="submission" date="2020-12" db="EMBL/GenBank/DDBJ databases">
        <authorList>
            <person name="Li X.-L."/>
        </authorList>
    </citation>
    <scope>NUCLEOTIDE SEQUENCE</scope>
</reference>
<keyword evidence="2" id="KW-0496">Mitochondrion</keyword>
<accession>A0A8B0JUF8</accession>
<dbReference type="EMBL" id="MW376475">
    <property type="protein sequence ID" value="QTV22610.1"/>
    <property type="molecule type" value="Genomic_DNA"/>
</dbReference>
<geneLocation type="mitochondrion" evidence="2"/>
<dbReference type="RefSeq" id="YP_010250540.1">
    <property type="nucleotide sequence ID" value="NC_060357.1"/>
</dbReference>
<dbReference type="CTD" id="4541"/>
<keyword evidence="1" id="KW-0472">Membrane</keyword>
<gene>
    <name evidence="2" type="primary">ND6</name>
</gene>
<feature type="transmembrane region" description="Helical" evidence="1">
    <location>
        <begin position="102"/>
        <end position="120"/>
    </location>
</feature>
<proteinExistence type="predicted"/>
<evidence type="ECO:0000313" key="2">
    <source>
        <dbReference type="EMBL" id="QTV22610.1"/>
    </source>
</evidence>
<sequence>MKNSILINLNSNFLFVFFIMLMFLNMSILLSFLFLKINHPLIFIFLNIALTIFLSMILYFYLQTSLFSLILFIIMIGGLMIIFLYFTSLINNEKSYLPLKLILFNFLLMLAIYLVMYSSFKNFNMTIFNLNNEFIHLKSLETNNMTFMINSIYLKDLFIFYMLSIFMLMISLFNVIKICSKKNSSLRRIN</sequence>
<dbReference type="GeneID" id="70590959"/>
<organism evidence="2">
    <name type="scientific">Cerceris bucculata</name>
    <dbReference type="NCBI Taxonomy" id="2818497"/>
    <lineage>
        <taxon>Eukaryota</taxon>
        <taxon>Metazoa</taxon>
        <taxon>Ecdysozoa</taxon>
        <taxon>Arthropoda</taxon>
        <taxon>Hexapoda</taxon>
        <taxon>Insecta</taxon>
        <taxon>Pterygota</taxon>
        <taxon>Neoptera</taxon>
        <taxon>Endopterygota</taxon>
        <taxon>Hymenoptera</taxon>
        <taxon>Apocrita</taxon>
        <taxon>Aculeata</taxon>
        <taxon>Apoidea</taxon>
        <taxon>Crabronidae</taxon>
        <taxon>Philanthinae</taxon>
        <taxon>Cercerini</taxon>
        <taxon>Cerceris</taxon>
    </lineage>
</organism>
<keyword evidence="1" id="KW-0812">Transmembrane</keyword>
<feature type="transmembrane region" description="Helical" evidence="1">
    <location>
        <begin position="12"/>
        <end position="34"/>
    </location>
</feature>
<evidence type="ECO:0000256" key="1">
    <source>
        <dbReference type="SAM" id="Phobius"/>
    </source>
</evidence>
<feature type="transmembrane region" description="Helical" evidence="1">
    <location>
        <begin position="67"/>
        <end position="90"/>
    </location>
</feature>
<dbReference type="AlphaFoldDB" id="A0A8B0JUF8"/>
<protein>
    <submittedName>
        <fullName evidence="2">NADH dehydrogenase subunit 6</fullName>
    </submittedName>
</protein>
<feature type="transmembrane region" description="Helical" evidence="1">
    <location>
        <begin position="41"/>
        <end position="61"/>
    </location>
</feature>
<keyword evidence="1" id="KW-1133">Transmembrane helix</keyword>